<evidence type="ECO:0000313" key="3">
    <source>
        <dbReference type="Proteomes" id="UP000683360"/>
    </source>
</evidence>
<dbReference type="AlphaFoldDB" id="A0A8S3QJ68"/>
<proteinExistence type="predicted"/>
<dbReference type="OrthoDB" id="10429501at2759"/>
<gene>
    <name evidence="2" type="ORF">MEDL_9726</name>
</gene>
<evidence type="ECO:0000313" key="2">
    <source>
        <dbReference type="EMBL" id="CAG2194717.1"/>
    </source>
</evidence>
<protein>
    <submittedName>
        <fullName evidence="2">Uncharacterized protein</fullName>
    </submittedName>
</protein>
<evidence type="ECO:0000256" key="1">
    <source>
        <dbReference type="SAM" id="Coils"/>
    </source>
</evidence>
<dbReference type="Proteomes" id="UP000683360">
    <property type="component" value="Unassembled WGS sequence"/>
</dbReference>
<name>A0A8S3QJ68_MYTED</name>
<reference evidence="2" key="1">
    <citation type="submission" date="2021-03" db="EMBL/GenBank/DDBJ databases">
        <authorList>
            <person name="Bekaert M."/>
        </authorList>
    </citation>
    <scope>NUCLEOTIDE SEQUENCE</scope>
</reference>
<feature type="coiled-coil region" evidence="1">
    <location>
        <begin position="41"/>
        <end position="82"/>
    </location>
</feature>
<accession>A0A8S3QJ68</accession>
<comment type="caution">
    <text evidence="2">The sequence shown here is derived from an EMBL/GenBank/DDBJ whole genome shotgun (WGS) entry which is preliminary data.</text>
</comment>
<keyword evidence="1" id="KW-0175">Coiled coil</keyword>
<keyword evidence="3" id="KW-1185">Reference proteome</keyword>
<dbReference type="EMBL" id="CAJPWZ010000492">
    <property type="protein sequence ID" value="CAG2194717.1"/>
    <property type="molecule type" value="Genomic_DNA"/>
</dbReference>
<organism evidence="2 3">
    <name type="scientific">Mytilus edulis</name>
    <name type="common">Blue mussel</name>
    <dbReference type="NCBI Taxonomy" id="6550"/>
    <lineage>
        <taxon>Eukaryota</taxon>
        <taxon>Metazoa</taxon>
        <taxon>Spiralia</taxon>
        <taxon>Lophotrochozoa</taxon>
        <taxon>Mollusca</taxon>
        <taxon>Bivalvia</taxon>
        <taxon>Autobranchia</taxon>
        <taxon>Pteriomorphia</taxon>
        <taxon>Mytilida</taxon>
        <taxon>Mytiloidea</taxon>
        <taxon>Mytilidae</taxon>
        <taxon>Mytilinae</taxon>
        <taxon>Mytilus</taxon>
    </lineage>
</organism>
<sequence>MMLNENNELEKELGDLRSKICHSKTKYTQALKMKSYFKGKYKSVNKKAEESKIDSKKHEKEINILQKQVESLQAMADDNKIEKLEMFSGGRYKNEIRQVYMDLVGNGVAIERCEGIVRSVLNNLLNIEVDRLPKKSLASIMAIEAHVLSQAQAAEAMLNHTNNCLHLDGTKKRFTEYAGFQISTEEGSYSLSHQVMPSGDADSYIQATKRLFQN</sequence>